<evidence type="ECO:0000313" key="1">
    <source>
        <dbReference type="EMBL" id="AUB44493.1"/>
    </source>
</evidence>
<evidence type="ECO:0000313" key="2">
    <source>
        <dbReference type="Proteomes" id="UP000232003"/>
    </source>
</evidence>
<accession>A0A2K8TA82</accession>
<keyword evidence="2" id="KW-1185">Reference proteome</keyword>
<dbReference type="Proteomes" id="UP000232003">
    <property type="component" value="Plasmid pNFSY08"/>
</dbReference>
<dbReference type="EMBL" id="CP024793">
    <property type="protein sequence ID" value="AUB44493.1"/>
    <property type="molecule type" value="Genomic_DNA"/>
</dbReference>
<dbReference type="KEGG" id="nfl:COO91_10722"/>
<gene>
    <name evidence="1" type="ORF">COO91_10722</name>
</gene>
<geneLocation type="plasmid" evidence="2">
    <name>pnfsy08</name>
</geneLocation>
<reference evidence="1 2" key="1">
    <citation type="submission" date="2017-11" db="EMBL/GenBank/DDBJ databases">
        <title>Complete genome of a free-living desiccation-tolerant cyanobacterium and its photosynthetic adaptation to extreme terrestrial habitat.</title>
        <authorList>
            <person name="Shang J."/>
        </authorList>
    </citation>
    <scope>NUCLEOTIDE SEQUENCE [LARGE SCALE GENOMIC DNA]</scope>
    <source>
        <strain evidence="1 2">CCNUN1</strain>
        <plasmid evidence="2">pnfsy08</plasmid>
    </source>
</reference>
<organism evidence="1 2">
    <name type="scientific">Nostoc flagelliforme CCNUN1</name>
    <dbReference type="NCBI Taxonomy" id="2038116"/>
    <lineage>
        <taxon>Bacteria</taxon>
        <taxon>Bacillati</taxon>
        <taxon>Cyanobacteriota</taxon>
        <taxon>Cyanophyceae</taxon>
        <taxon>Nostocales</taxon>
        <taxon>Nostocaceae</taxon>
        <taxon>Nostoc</taxon>
    </lineage>
</organism>
<dbReference type="OrthoDB" id="9812611at2"/>
<name>A0A2K8TA82_9NOSO</name>
<protein>
    <submittedName>
        <fullName evidence="1">Prophage antirepressor</fullName>
    </submittedName>
</protein>
<keyword evidence="1" id="KW-0614">Plasmid</keyword>
<dbReference type="AlphaFoldDB" id="A0A2K8TA82"/>
<dbReference type="RefSeq" id="WP_100904191.1">
    <property type="nucleotide sequence ID" value="NZ_CAWNNC010000009.1"/>
</dbReference>
<sequence>MSDLSVFVFEAQQVRFVGTVEKPEWVASDVCAILEIKNPSDALGSFDEDERGLANVYTPGDDNPQGQEMLTVSRPKTFLEALPALNLNWGMQSAEISF</sequence>
<proteinExistence type="predicted"/>